<protein>
    <submittedName>
        <fullName evidence="1">Uncharacterized protein</fullName>
    </submittedName>
</protein>
<organism evidence="1 2">
    <name type="scientific">Vibrio ishigakensis</name>
    <dbReference type="NCBI Taxonomy" id="1481914"/>
    <lineage>
        <taxon>Bacteria</taxon>
        <taxon>Pseudomonadati</taxon>
        <taxon>Pseudomonadota</taxon>
        <taxon>Gammaproteobacteria</taxon>
        <taxon>Vibrionales</taxon>
        <taxon>Vibrionaceae</taxon>
        <taxon>Vibrio</taxon>
    </lineage>
</organism>
<proteinExistence type="predicted"/>
<reference evidence="1 2" key="2">
    <citation type="submission" date="2015-01" db="EMBL/GenBank/DDBJ databases">
        <authorList>
            <consortium name="NBRP consortium"/>
            <person name="Sawabe T."/>
            <person name="Meirelles P."/>
            <person name="Feng G."/>
            <person name="Sayaka M."/>
            <person name="Hattori M."/>
            <person name="Ohkuma M."/>
        </authorList>
    </citation>
    <scope>NUCLEOTIDE SEQUENCE [LARGE SCALE GENOMIC DNA]</scope>
    <source>
        <strain evidence="1 2">JCM19232</strain>
    </source>
</reference>
<evidence type="ECO:0000313" key="2">
    <source>
        <dbReference type="Proteomes" id="UP000031670"/>
    </source>
</evidence>
<dbReference type="Proteomes" id="UP000031670">
    <property type="component" value="Unassembled WGS sequence"/>
</dbReference>
<gene>
    <name evidence="1" type="ORF">JCM19232_2651</name>
</gene>
<dbReference type="EMBL" id="BBSA01000009">
    <property type="protein sequence ID" value="GAM63671.1"/>
    <property type="molecule type" value="Genomic_DNA"/>
</dbReference>
<dbReference type="AlphaFoldDB" id="A0A0B8PBB2"/>
<accession>A0A0B8PBB2</accession>
<reference evidence="1 2" key="1">
    <citation type="submission" date="2015-01" db="EMBL/GenBank/DDBJ databases">
        <title>Vibrio sp. C5 JCM 19232 whole genome shotgun sequence.</title>
        <authorList>
            <person name="Sawabe T."/>
            <person name="Meirelles P."/>
            <person name="Feng G."/>
            <person name="Sayaka M."/>
            <person name="Hattori M."/>
            <person name="Ohkuma M."/>
        </authorList>
    </citation>
    <scope>NUCLEOTIDE SEQUENCE [LARGE SCALE GENOMIC DNA]</scope>
    <source>
        <strain evidence="1 2">JCM19232</strain>
    </source>
</reference>
<comment type="caution">
    <text evidence="1">The sequence shown here is derived from an EMBL/GenBank/DDBJ whole genome shotgun (WGS) entry which is preliminary data.</text>
</comment>
<sequence>MWFEMTAEQTSELYELFPSSPPFVGQYDIQFCLDGVVNTNITGNINLVEDITERDPCGNI</sequence>
<evidence type="ECO:0000313" key="1">
    <source>
        <dbReference type="EMBL" id="GAM63671.1"/>
    </source>
</evidence>
<name>A0A0B8PBB2_9VIBR</name>